<reference evidence="2" key="1">
    <citation type="journal article" date="2020" name="Plant J.">
        <title>Transposons played a major role in the diversification between the closely related almond and peach genomes: results from the almond genome sequence.</title>
        <authorList>
            <person name="Alioto T."/>
            <person name="Alexiou K.G."/>
            <person name="Bardil A."/>
            <person name="Barteri F."/>
            <person name="Castanera R."/>
            <person name="Cruz F."/>
            <person name="Dhingra A."/>
            <person name="Duval H."/>
            <person name="Fernandez I Marti A."/>
            <person name="Frias L."/>
            <person name="Galan B."/>
            <person name="Garcia J.L."/>
            <person name="Howad W."/>
            <person name="Gomez-Garrido J."/>
            <person name="Gut M."/>
            <person name="Julca I."/>
            <person name="Morata J."/>
            <person name="Puigdomenech P."/>
            <person name="Ribeca P."/>
            <person name="Rubio Cabetas M.J."/>
            <person name="Vlasova A."/>
            <person name="Wirthensohn M."/>
            <person name="Garcia-Mas J."/>
            <person name="Gabaldon T."/>
            <person name="Casacuberta J.M."/>
            <person name="Arus P."/>
        </authorList>
    </citation>
    <scope>NUCLEOTIDE SEQUENCE [LARGE SCALE GENOMIC DNA]</scope>
    <source>
        <strain evidence="2">cv. Texas</strain>
    </source>
</reference>
<dbReference type="PANTHER" id="PTHR31973:SF199">
    <property type="entry name" value="SWIM-TYPE DOMAIN-CONTAINING PROTEIN"/>
    <property type="match status" value="1"/>
</dbReference>
<organism evidence="1 2">
    <name type="scientific">Prunus dulcis</name>
    <name type="common">Almond</name>
    <name type="synonym">Amygdalus dulcis</name>
    <dbReference type="NCBI Taxonomy" id="3755"/>
    <lineage>
        <taxon>Eukaryota</taxon>
        <taxon>Viridiplantae</taxon>
        <taxon>Streptophyta</taxon>
        <taxon>Embryophyta</taxon>
        <taxon>Tracheophyta</taxon>
        <taxon>Spermatophyta</taxon>
        <taxon>Magnoliopsida</taxon>
        <taxon>eudicotyledons</taxon>
        <taxon>Gunneridae</taxon>
        <taxon>Pentapetalae</taxon>
        <taxon>rosids</taxon>
        <taxon>fabids</taxon>
        <taxon>Rosales</taxon>
        <taxon>Rosaceae</taxon>
        <taxon>Amygdaloideae</taxon>
        <taxon>Amygdaleae</taxon>
        <taxon>Prunus</taxon>
    </lineage>
</organism>
<dbReference type="EMBL" id="CABIKO010000328">
    <property type="protein sequence ID" value="VVA34346.1"/>
    <property type="molecule type" value="Genomic_DNA"/>
</dbReference>
<protein>
    <submittedName>
        <fullName evidence="1">PREDICTED: transposon</fullName>
    </submittedName>
</protein>
<gene>
    <name evidence="1" type="ORF">ALMOND_2B003267</name>
</gene>
<dbReference type="Proteomes" id="UP000327085">
    <property type="component" value="Chromosome 6"/>
</dbReference>
<evidence type="ECO:0000313" key="2">
    <source>
        <dbReference type="Proteomes" id="UP000327085"/>
    </source>
</evidence>
<dbReference type="PANTHER" id="PTHR31973">
    <property type="entry name" value="POLYPROTEIN, PUTATIVE-RELATED"/>
    <property type="match status" value="1"/>
</dbReference>
<proteinExistence type="predicted"/>
<dbReference type="Gramene" id="VVA34346">
    <property type="protein sequence ID" value="VVA34346"/>
    <property type="gene ID" value="Prudul26B003267"/>
</dbReference>
<accession>A0A5E4G3R6</accession>
<dbReference type="InParanoid" id="A0A5E4G3R6"/>
<name>A0A5E4G3R6_PRUDU</name>
<evidence type="ECO:0000313" key="1">
    <source>
        <dbReference type="EMBL" id="VVA34346.1"/>
    </source>
</evidence>
<dbReference type="AlphaFoldDB" id="A0A5E4G3R6"/>
<sequence>MEEWTLQIRSMTDRHTCSKSYNNPQATSTFLAKKYIDVIRDQPKISLRTLHAYVKRDTGLDISFSIIGRARQKAVEIIEGTYALQYSKLWEYCEEVKQTNVGSTMMMKHEAPLFPKCGSIPMTPSRELGSNK</sequence>